<feature type="region of interest" description="Disordered" evidence="1">
    <location>
        <begin position="1"/>
        <end position="22"/>
    </location>
</feature>
<gene>
    <name evidence="2" type="ORF">TPR58_21615</name>
</gene>
<proteinExistence type="predicted"/>
<dbReference type="EMBL" id="JBDIZK010000017">
    <property type="protein sequence ID" value="MEN3749784.1"/>
    <property type="molecule type" value="Genomic_DNA"/>
</dbReference>
<feature type="compositionally biased region" description="Basic and acidic residues" evidence="1">
    <location>
        <begin position="1"/>
        <end position="19"/>
    </location>
</feature>
<evidence type="ECO:0000313" key="3">
    <source>
        <dbReference type="Proteomes" id="UP001427805"/>
    </source>
</evidence>
<accession>A0ABV0BE12</accession>
<dbReference type="RefSeq" id="WP_346248835.1">
    <property type="nucleotide sequence ID" value="NZ_JBDIZK010000017.1"/>
</dbReference>
<organism evidence="2 3">
    <name type="scientific">Sphingomonas rustica</name>
    <dbReference type="NCBI Taxonomy" id="3103142"/>
    <lineage>
        <taxon>Bacteria</taxon>
        <taxon>Pseudomonadati</taxon>
        <taxon>Pseudomonadota</taxon>
        <taxon>Alphaproteobacteria</taxon>
        <taxon>Sphingomonadales</taxon>
        <taxon>Sphingomonadaceae</taxon>
        <taxon>Sphingomonas</taxon>
    </lineage>
</organism>
<comment type="caution">
    <text evidence="2">The sequence shown here is derived from an EMBL/GenBank/DDBJ whole genome shotgun (WGS) entry which is preliminary data.</text>
</comment>
<feature type="region of interest" description="Disordered" evidence="1">
    <location>
        <begin position="61"/>
        <end position="86"/>
    </location>
</feature>
<keyword evidence="3" id="KW-1185">Reference proteome</keyword>
<name>A0ABV0BE12_9SPHN</name>
<protein>
    <recommendedName>
        <fullName evidence="4">DUF4034 domain-containing protein</fullName>
    </recommendedName>
</protein>
<dbReference type="Proteomes" id="UP001427805">
    <property type="component" value="Unassembled WGS sequence"/>
</dbReference>
<evidence type="ECO:0000256" key="1">
    <source>
        <dbReference type="SAM" id="MobiDB-lite"/>
    </source>
</evidence>
<evidence type="ECO:0000313" key="2">
    <source>
        <dbReference type="EMBL" id="MEN3749784.1"/>
    </source>
</evidence>
<reference evidence="2 3" key="1">
    <citation type="submission" date="2024-05" db="EMBL/GenBank/DDBJ databases">
        <title>Sphingomonas sp. HF-S3 16S ribosomal RNA gene Genome sequencing and assembly.</title>
        <authorList>
            <person name="Lee H."/>
        </authorList>
    </citation>
    <scope>NUCLEOTIDE SEQUENCE [LARGE SCALE GENOMIC DNA]</scope>
    <source>
        <strain evidence="2 3">HF-S3</strain>
    </source>
</reference>
<sequence>MRPRDLVEGRAGRRNRADAVPHGTGWQISVEKPRKRARFPQSALPHRIGDLHRHAYRPGTARPASLSLQSRQLDPGGSRQGTADRGGVAMTAWRRWRVAIAAAALVPAAPALGSGGDPEWFPTYIDINGGSPAEQRQFFSGRLGVVLPAASDGMLFAQWRLLHGLSVGTEAGAGLAERCCDFEAYGREESGFDKWMTARKLIRTAPQIDYIRTERYTDDYRWIAACHSDAMDRAAATLRDRVRSHGAGSPYVRAWLGIQDAVFDACANEKATLPALPSNAPVWLQKDYAYQHAAFTFYSQRFSQAADLFGAIARDPQSPWQPLGLYLVARSRYHDQLAAPSPEHLRLAREAFRSVQSLPAGSDGPAEVRAFVRAIDYRERPDELMRELDSELAEPALRKDTVLALRDYMSLNRKRDMYGDLADWIITIRTSAAAGDVEEAQRNWSQTLDLGWLIEAVERAEAGQAPGHARDRWTKTGDPAWLIAALALTRTDDRSAGEMAREAERIPPDHPGWLTGQYHLIRLSIANADPAALRERTDRVLARRDLSRSDRNLFLGVRAQLSASIDEFARLAQRQPDCKATKPGFCASSHSRLDDRYVALTSNGFVGLGEESRAVIDRMPVSTRIDLASRADLPADLRKDIALTSFARAVLLQDEAAIDRLAVILPSLHPTLAQEWKRIATTRPGATRRFVEILAMAKMPGLRLDLADYQRPRGLHRDRAPWSQWIMPPGGNALDQPRYAPAGAYSSDGIRGRYGYGYGYDQGAEADLTCRGKCGAGGFPLHVPPFAAPGVAQADRERLRTYPAGVYWELPPPPPGSIELWEEMFSYAKAHPDDPATPEAFYWLIRIKRWGGSNTDVGERAFNMLHRHHPQSEWTRKSPIWF</sequence>
<evidence type="ECO:0008006" key="4">
    <source>
        <dbReference type="Google" id="ProtNLM"/>
    </source>
</evidence>